<accession>A0A0P7I693</accession>
<dbReference type="PANTHER" id="PTHR34472:SF1">
    <property type="entry name" value="SULFUR CARRIER PROTEIN THIS"/>
    <property type="match status" value="1"/>
</dbReference>
<dbReference type="EMBL" id="LKBA01000001">
    <property type="protein sequence ID" value="KPN64876.1"/>
    <property type="molecule type" value="Genomic_DNA"/>
</dbReference>
<dbReference type="CDD" id="cd00565">
    <property type="entry name" value="Ubl_ThiS"/>
    <property type="match status" value="1"/>
</dbReference>
<dbReference type="AlphaFoldDB" id="A0A0P7I693"/>
<dbReference type="Proteomes" id="UP000050471">
    <property type="component" value="Unassembled WGS sequence"/>
</dbReference>
<dbReference type="InterPro" id="IPR010035">
    <property type="entry name" value="Thi_S"/>
</dbReference>
<dbReference type="Pfam" id="PF02597">
    <property type="entry name" value="ThiS"/>
    <property type="match status" value="1"/>
</dbReference>
<sequence length="65" mass="7070">MNVIVNGKACDVSARTLADLMEELNFTSPFVATALNAEFIARELRADMWLVDGDQVEILAPMKGG</sequence>
<comment type="caution">
    <text evidence="1">The sequence shown here is derived from an EMBL/GenBank/DDBJ whole genome shotgun (WGS) entry which is preliminary data.</text>
</comment>
<dbReference type="InterPro" id="IPR016155">
    <property type="entry name" value="Mopterin_synth/thiamin_S_b"/>
</dbReference>
<organism evidence="1 2">
    <name type="scientific">Aliiroseovarius crassostreae</name>
    <dbReference type="NCBI Taxonomy" id="154981"/>
    <lineage>
        <taxon>Bacteria</taxon>
        <taxon>Pseudomonadati</taxon>
        <taxon>Pseudomonadota</taxon>
        <taxon>Alphaproteobacteria</taxon>
        <taxon>Rhodobacterales</taxon>
        <taxon>Paracoccaceae</taxon>
        <taxon>Aliiroseovarius</taxon>
    </lineage>
</organism>
<name>A0A0P7I693_9RHOB</name>
<reference evidence="1 2" key="1">
    <citation type="submission" date="2015-09" db="EMBL/GenBank/DDBJ databases">
        <title>Draft genome sequence of Aliiroseovarius crassostreae CV919-312TSm, the causative agent of Roseovarius Oyster Disease (formerly Juvenile Oyster Disease).</title>
        <authorList>
            <person name="Kessner L."/>
            <person name="Spinard E."/>
            <person name="Nelson D."/>
        </authorList>
    </citation>
    <scope>NUCLEOTIDE SEQUENCE [LARGE SCALE GENOMIC DNA]</scope>
    <source>
        <strain evidence="1 2">CV919-312</strain>
    </source>
</reference>
<keyword evidence="2" id="KW-1185">Reference proteome</keyword>
<proteinExistence type="predicted"/>
<evidence type="ECO:0000313" key="1">
    <source>
        <dbReference type="EMBL" id="KPN64876.1"/>
    </source>
</evidence>
<dbReference type="NCBIfam" id="TIGR01683">
    <property type="entry name" value="thiS"/>
    <property type="match status" value="1"/>
</dbReference>
<protein>
    <recommendedName>
        <fullName evidence="3">Thiamine biosynthesis protein ThiS</fullName>
    </recommendedName>
</protein>
<dbReference type="OrthoDB" id="197113at2"/>
<evidence type="ECO:0008006" key="3">
    <source>
        <dbReference type="Google" id="ProtNLM"/>
    </source>
</evidence>
<gene>
    <name evidence="1" type="ORF">AKJ29_06520</name>
</gene>
<dbReference type="RefSeq" id="WP_055187355.1">
    <property type="nucleotide sequence ID" value="NZ_FPBS01000021.1"/>
</dbReference>
<dbReference type="Gene3D" id="3.10.20.30">
    <property type="match status" value="1"/>
</dbReference>
<dbReference type="SUPFAM" id="SSF54285">
    <property type="entry name" value="MoaD/ThiS"/>
    <property type="match status" value="1"/>
</dbReference>
<dbReference type="InterPro" id="IPR003749">
    <property type="entry name" value="ThiS/MoaD-like"/>
</dbReference>
<dbReference type="InterPro" id="IPR012675">
    <property type="entry name" value="Beta-grasp_dom_sf"/>
</dbReference>
<evidence type="ECO:0000313" key="2">
    <source>
        <dbReference type="Proteomes" id="UP000050471"/>
    </source>
</evidence>
<dbReference type="STRING" id="154981.AKJ29_06520"/>
<dbReference type="PANTHER" id="PTHR34472">
    <property type="entry name" value="SULFUR CARRIER PROTEIN THIS"/>
    <property type="match status" value="1"/>
</dbReference>